<dbReference type="SMART" id="SM00304">
    <property type="entry name" value="HAMP"/>
    <property type="match status" value="1"/>
</dbReference>
<evidence type="ECO:0000256" key="2">
    <source>
        <dbReference type="ARBA" id="ARBA00022519"/>
    </source>
</evidence>
<dbReference type="Pfam" id="PF00015">
    <property type="entry name" value="MCPsignal"/>
    <property type="match status" value="1"/>
</dbReference>
<feature type="domain" description="T-SNARE coiled-coil homology" evidence="8">
    <location>
        <begin position="458"/>
        <end position="520"/>
    </location>
</feature>
<evidence type="ECO:0000256" key="1">
    <source>
        <dbReference type="ARBA" id="ARBA00004429"/>
    </source>
</evidence>
<evidence type="ECO:0000259" key="9">
    <source>
        <dbReference type="PROSITE" id="PS50885"/>
    </source>
</evidence>
<evidence type="ECO:0000256" key="3">
    <source>
        <dbReference type="ARBA" id="ARBA00023224"/>
    </source>
</evidence>
<evidence type="ECO:0000313" key="11">
    <source>
        <dbReference type="Proteomes" id="UP000646365"/>
    </source>
</evidence>
<dbReference type="PANTHER" id="PTHR32089:SF112">
    <property type="entry name" value="LYSOZYME-LIKE PROTEIN-RELATED"/>
    <property type="match status" value="1"/>
</dbReference>
<dbReference type="PRINTS" id="PR00260">
    <property type="entry name" value="CHEMTRNSDUCR"/>
</dbReference>
<evidence type="ECO:0000313" key="10">
    <source>
        <dbReference type="EMBL" id="GGF05636.1"/>
    </source>
</evidence>
<feature type="domain" description="Methyl-accepting transducer" evidence="7">
    <location>
        <begin position="299"/>
        <end position="542"/>
    </location>
</feature>
<dbReference type="InterPro" id="IPR004089">
    <property type="entry name" value="MCPsignal_dom"/>
</dbReference>
<evidence type="ECO:0000256" key="5">
    <source>
        <dbReference type="PROSITE-ProRule" id="PRU00284"/>
    </source>
</evidence>
<dbReference type="InterPro" id="IPR024478">
    <property type="entry name" value="HlyB_4HB_MCP"/>
</dbReference>
<dbReference type="CDD" id="cd06225">
    <property type="entry name" value="HAMP"/>
    <property type="match status" value="1"/>
</dbReference>
<feature type="transmembrane region" description="Helical" evidence="6">
    <location>
        <begin position="52"/>
        <end position="73"/>
    </location>
</feature>
<comment type="subcellular location">
    <subcellularLocation>
        <location evidence="1">Cell inner membrane</location>
        <topology evidence="1">Multi-pass membrane protein</topology>
    </subcellularLocation>
</comment>
<dbReference type="InterPro" id="IPR000727">
    <property type="entry name" value="T_SNARE_dom"/>
</dbReference>
<dbReference type="Gene3D" id="1.10.287.950">
    <property type="entry name" value="Methyl-accepting chemotaxis protein"/>
    <property type="match status" value="1"/>
</dbReference>
<keyword evidence="6" id="KW-0472">Membrane</keyword>
<organism evidence="10 11">
    <name type="scientific">Aliidongia dinghuensis</name>
    <dbReference type="NCBI Taxonomy" id="1867774"/>
    <lineage>
        <taxon>Bacteria</taxon>
        <taxon>Pseudomonadati</taxon>
        <taxon>Pseudomonadota</taxon>
        <taxon>Alphaproteobacteria</taxon>
        <taxon>Rhodospirillales</taxon>
        <taxon>Dongiaceae</taxon>
        <taxon>Aliidongia</taxon>
    </lineage>
</organism>
<feature type="domain" description="HAMP" evidence="9">
    <location>
        <begin position="213"/>
        <end position="266"/>
    </location>
</feature>
<dbReference type="InterPro" id="IPR003660">
    <property type="entry name" value="HAMP_dom"/>
</dbReference>
<dbReference type="SUPFAM" id="SSF58104">
    <property type="entry name" value="Methyl-accepting chemotaxis protein (MCP) signaling domain"/>
    <property type="match status" value="1"/>
</dbReference>
<keyword evidence="11" id="KW-1185">Reference proteome</keyword>
<keyword evidence="2" id="KW-1003">Cell membrane</keyword>
<dbReference type="GO" id="GO:0005886">
    <property type="term" value="C:plasma membrane"/>
    <property type="evidence" value="ECO:0007669"/>
    <property type="project" value="UniProtKB-SubCell"/>
</dbReference>
<dbReference type="GO" id="GO:0006935">
    <property type="term" value="P:chemotaxis"/>
    <property type="evidence" value="ECO:0007669"/>
    <property type="project" value="InterPro"/>
</dbReference>
<dbReference type="SMART" id="SM00283">
    <property type="entry name" value="MA"/>
    <property type="match status" value="1"/>
</dbReference>
<dbReference type="Pfam" id="PF12729">
    <property type="entry name" value="4HB_MCP_1"/>
    <property type="match status" value="1"/>
</dbReference>
<comment type="similarity">
    <text evidence="4">Belongs to the methyl-accepting chemotaxis (MCP) protein family.</text>
</comment>
<dbReference type="Gene3D" id="6.10.340.10">
    <property type="match status" value="1"/>
</dbReference>
<dbReference type="AlphaFoldDB" id="A0A8J2YRC0"/>
<dbReference type="PROSITE" id="PS50192">
    <property type="entry name" value="T_SNARE"/>
    <property type="match status" value="1"/>
</dbReference>
<dbReference type="PANTHER" id="PTHR32089">
    <property type="entry name" value="METHYL-ACCEPTING CHEMOTAXIS PROTEIN MCPB"/>
    <property type="match status" value="1"/>
</dbReference>
<sequence>MNFIRTLKIGTKIYAVVGLLSVVAALISWRGIDALATYQADVQAMRLAADRSAHGLQVNGLIYAVVMDTRGLFMSRSPDEIEKYAKPMAANLRRIDELMQEWRRLLPPDRAASLDQASAHVREFVTFRTETIRLAREVGTADARTYSDNDTNRGNRQRLGQAIDQLAQANQQEIEDINRRLDERYRGSLSELIGIAVIGIAAGLILSFQVTARAIVRPLTALTSVMRVLATGDFDARVPGAKRADELGDMARAVRVFQDNGIEAQRVTALRAEEQAAREKRVAALEALTASFEGRIEQIVSAVSAASTELTGTSRTMASVAERTSGQALATASASEQASANVQTVAGASEELASSTSSIGQQVTRATETVDTALRQASAADANVQELADAAKKIGEVVSLINNIAQQTNLLALNATIEAARAGDAGKGFAVVAGEVKALAQQTAAATGEIHGQVEGMQSATGKMVETIRAITGTIGAITEVTTMVASAVEEQGAATQEIARNVQQAALGTQDAAANAVAVKDAASETGVAAQQVLSAAGSLGQEAGALRREVDQFLAGVRAA</sequence>
<comment type="caution">
    <text evidence="10">The sequence shown here is derived from an EMBL/GenBank/DDBJ whole genome shotgun (WGS) entry which is preliminary data.</text>
</comment>
<keyword evidence="2" id="KW-0997">Cell inner membrane</keyword>
<evidence type="ECO:0000256" key="6">
    <source>
        <dbReference type="SAM" id="Phobius"/>
    </source>
</evidence>
<feature type="transmembrane region" description="Helical" evidence="6">
    <location>
        <begin position="12"/>
        <end position="32"/>
    </location>
</feature>
<dbReference type="GO" id="GO:0007165">
    <property type="term" value="P:signal transduction"/>
    <property type="evidence" value="ECO:0007669"/>
    <property type="project" value="UniProtKB-KW"/>
</dbReference>
<reference evidence="10" key="2">
    <citation type="submission" date="2020-09" db="EMBL/GenBank/DDBJ databases">
        <authorList>
            <person name="Sun Q."/>
            <person name="Zhou Y."/>
        </authorList>
    </citation>
    <scope>NUCLEOTIDE SEQUENCE</scope>
    <source>
        <strain evidence="10">CGMCC 1.15725</strain>
    </source>
</reference>
<dbReference type="PROSITE" id="PS50885">
    <property type="entry name" value="HAMP"/>
    <property type="match status" value="1"/>
</dbReference>
<dbReference type="Pfam" id="PF00672">
    <property type="entry name" value="HAMP"/>
    <property type="match status" value="1"/>
</dbReference>
<gene>
    <name evidence="10" type="ORF">GCM10011611_08910</name>
</gene>
<reference evidence="10" key="1">
    <citation type="journal article" date="2014" name="Int. J. Syst. Evol. Microbiol.">
        <title>Complete genome sequence of Corynebacterium casei LMG S-19264T (=DSM 44701T), isolated from a smear-ripened cheese.</title>
        <authorList>
            <consortium name="US DOE Joint Genome Institute (JGI-PGF)"/>
            <person name="Walter F."/>
            <person name="Albersmeier A."/>
            <person name="Kalinowski J."/>
            <person name="Ruckert C."/>
        </authorList>
    </citation>
    <scope>NUCLEOTIDE SEQUENCE</scope>
    <source>
        <strain evidence="10">CGMCC 1.15725</strain>
    </source>
</reference>
<accession>A0A8J2YRC0</accession>
<evidence type="ECO:0000256" key="4">
    <source>
        <dbReference type="ARBA" id="ARBA00029447"/>
    </source>
</evidence>
<feature type="transmembrane region" description="Helical" evidence="6">
    <location>
        <begin position="189"/>
        <end position="208"/>
    </location>
</feature>
<evidence type="ECO:0000259" key="7">
    <source>
        <dbReference type="PROSITE" id="PS50111"/>
    </source>
</evidence>
<name>A0A8J2YRC0_9PROT</name>
<keyword evidence="6" id="KW-0812">Transmembrane</keyword>
<dbReference type="GO" id="GO:0004888">
    <property type="term" value="F:transmembrane signaling receptor activity"/>
    <property type="evidence" value="ECO:0007669"/>
    <property type="project" value="InterPro"/>
</dbReference>
<evidence type="ECO:0000259" key="8">
    <source>
        <dbReference type="PROSITE" id="PS50192"/>
    </source>
</evidence>
<keyword evidence="3 5" id="KW-0807">Transducer</keyword>
<protein>
    <submittedName>
        <fullName evidence="10">Chemotaxis sensory transducer</fullName>
    </submittedName>
</protein>
<keyword evidence="6" id="KW-1133">Transmembrane helix</keyword>
<dbReference type="InterPro" id="IPR004090">
    <property type="entry name" value="Chemotax_Me-accpt_rcpt"/>
</dbReference>
<proteinExistence type="inferred from homology"/>
<dbReference type="PROSITE" id="PS50111">
    <property type="entry name" value="CHEMOTAXIS_TRANSDUC_2"/>
    <property type="match status" value="1"/>
</dbReference>
<dbReference type="RefSeq" id="WP_189042925.1">
    <property type="nucleotide sequence ID" value="NZ_BMJQ01000002.1"/>
</dbReference>
<dbReference type="EMBL" id="BMJQ01000002">
    <property type="protein sequence ID" value="GGF05636.1"/>
    <property type="molecule type" value="Genomic_DNA"/>
</dbReference>
<dbReference type="Proteomes" id="UP000646365">
    <property type="component" value="Unassembled WGS sequence"/>
</dbReference>